<keyword evidence="5" id="KW-1185">Reference proteome</keyword>
<name>A0A498LX59_LABRO</name>
<dbReference type="Gene3D" id="2.60.40.10">
    <property type="entry name" value="Immunoglobulins"/>
    <property type="match status" value="1"/>
</dbReference>
<proteinExistence type="predicted"/>
<dbReference type="GO" id="GO:0007411">
    <property type="term" value="P:axon guidance"/>
    <property type="evidence" value="ECO:0007669"/>
    <property type="project" value="TreeGrafter"/>
</dbReference>
<sequence>MDQTKHFHLNNNTLILENVTAKDEGVFVETVVLRNGTTKCLNFKLIIQRENSTVNQETGTSGKTDHTVLLSGLTLTGVLGLRIMLYCLHKYHHRQRVEKCRTTDEGDADNVHGIYKEIPGSHEVTSLLYVYTDPPSVTEIVVSWTSNTSVTLKCKVSGSFLHLMWKREGVPILEKHRHSFSEKNQTLHISNITNSDYGTYSCTASNAYGESETHKNITGENLTVNQENGASGKTQSDQTVLSSGLAVVGVLGLCIVFYCLHKYHHRQRAENGRTTDEGGADNNLGIYQEVKDTEEVPPLPYVYSDFIKPKESSQACATAQHFEDFDYSEVGYTCREETVVLDFGYSEVGPSAVLDCVSNEESTACPDAEEE</sequence>
<dbReference type="InterPro" id="IPR007110">
    <property type="entry name" value="Ig-like_dom"/>
</dbReference>
<dbReference type="STRING" id="84645.A0A498LX59"/>
<dbReference type="GO" id="GO:0098632">
    <property type="term" value="F:cell-cell adhesion mediator activity"/>
    <property type="evidence" value="ECO:0007669"/>
    <property type="project" value="TreeGrafter"/>
</dbReference>
<organism evidence="4 5">
    <name type="scientific">Labeo rohita</name>
    <name type="common">Indian major carp</name>
    <name type="synonym">Cyprinus rohita</name>
    <dbReference type="NCBI Taxonomy" id="84645"/>
    <lineage>
        <taxon>Eukaryota</taxon>
        <taxon>Metazoa</taxon>
        <taxon>Chordata</taxon>
        <taxon>Craniata</taxon>
        <taxon>Vertebrata</taxon>
        <taxon>Euteleostomi</taxon>
        <taxon>Actinopterygii</taxon>
        <taxon>Neopterygii</taxon>
        <taxon>Teleostei</taxon>
        <taxon>Ostariophysi</taxon>
        <taxon>Cypriniformes</taxon>
        <taxon>Cyprinidae</taxon>
        <taxon>Labeoninae</taxon>
        <taxon>Labeonini</taxon>
        <taxon>Labeo</taxon>
    </lineage>
</organism>
<dbReference type="AlphaFoldDB" id="A0A498LX59"/>
<dbReference type="SMART" id="SM00408">
    <property type="entry name" value="IGc2"/>
    <property type="match status" value="1"/>
</dbReference>
<dbReference type="PROSITE" id="PS50835">
    <property type="entry name" value="IG_LIKE"/>
    <property type="match status" value="1"/>
</dbReference>
<dbReference type="InterPro" id="IPR003599">
    <property type="entry name" value="Ig_sub"/>
</dbReference>
<dbReference type="GO" id="GO:0005886">
    <property type="term" value="C:plasma membrane"/>
    <property type="evidence" value="ECO:0007669"/>
    <property type="project" value="TreeGrafter"/>
</dbReference>
<gene>
    <name evidence="4" type="ORF">ROHU_029915</name>
</gene>
<evidence type="ECO:0000313" key="5">
    <source>
        <dbReference type="Proteomes" id="UP000290572"/>
    </source>
</evidence>
<dbReference type="GO" id="GO:0030424">
    <property type="term" value="C:axon"/>
    <property type="evidence" value="ECO:0007669"/>
    <property type="project" value="TreeGrafter"/>
</dbReference>
<evidence type="ECO:0000313" key="4">
    <source>
        <dbReference type="EMBL" id="RXN11766.1"/>
    </source>
</evidence>
<dbReference type="SMART" id="SM00409">
    <property type="entry name" value="IG"/>
    <property type="match status" value="1"/>
</dbReference>
<keyword evidence="2" id="KW-1133">Transmembrane helix</keyword>
<dbReference type="InterPro" id="IPR013098">
    <property type="entry name" value="Ig_I-set"/>
</dbReference>
<keyword evidence="1" id="KW-0393">Immunoglobulin domain</keyword>
<dbReference type="InterPro" id="IPR036179">
    <property type="entry name" value="Ig-like_dom_sf"/>
</dbReference>
<dbReference type="PANTHER" id="PTHR10075">
    <property type="entry name" value="BASIGIN RELATED"/>
    <property type="match status" value="1"/>
</dbReference>
<dbReference type="SUPFAM" id="SSF48726">
    <property type="entry name" value="Immunoglobulin"/>
    <property type="match status" value="1"/>
</dbReference>
<dbReference type="EMBL" id="QBIY01013106">
    <property type="protein sequence ID" value="RXN11766.1"/>
    <property type="molecule type" value="Genomic_DNA"/>
</dbReference>
<protein>
    <submittedName>
        <fullName evidence="4">HEPACAM family member 2-like protein</fullName>
    </submittedName>
</protein>
<evidence type="ECO:0000256" key="1">
    <source>
        <dbReference type="ARBA" id="ARBA00023319"/>
    </source>
</evidence>
<keyword evidence="2" id="KW-0812">Transmembrane</keyword>
<dbReference type="InterPro" id="IPR003598">
    <property type="entry name" value="Ig_sub2"/>
</dbReference>
<evidence type="ECO:0000259" key="3">
    <source>
        <dbReference type="PROSITE" id="PS50835"/>
    </source>
</evidence>
<comment type="caution">
    <text evidence="4">The sequence shown here is derived from an EMBL/GenBank/DDBJ whole genome shotgun (WGS) entry which is preliminary data.</text>
</comment>
<dbReference type="Proteomes" id="UP000290572">
    <property type="component" value="Unassembled WGS sequence"/>
</dbReference>
<dbReference type="InterPro" id="IPR013783">
    <property type="entry name" value="Ig-like_fold"/>
</dbReference>
<accession>A0A498LX59</accession>
<evidence type="ECO:0000256" key="2">
    <source>
        <dbReference type="SAM" id="Phobius"/>
    </source>
</evidence>
<dbReference type="GO" id="GO:0007156">
    <property type="term" value="P:homophilic cell adhesion via plasma membrane adhesion molecules"/>
    <property type="evidence" value="ECO:0007669"/>
    <property type="project" value="TreeGrafter"/>
</dbReference>
<dbReference type="CDD" id="cd00096">
    <property type="entry name" value="Ig"/>
    <property type="match status" value="1"/>
</dbReference>
<keyword evidence="2" id="KW-0472">Membrane</keyword>
<feature type="domain" description="Ig-like" evidence="3">
    <location>
        <begin position="135"/>
        <end position="218"/>
    </location>
</feature>
<dbReference type="PANTHER" id="PTHR10075:SF100">
    <property type="entry name" value="FASCICLIN-2"/>
    <property type="match status" value="1"/>
</dbReference>
<feature type="transmembrane region" description="Helical" evidence="2">
    <location>
        <begin position="240"/>
        <end position="260"/>
    </location>
</feature>
<reference evidence="4 5" key="1">
    <citation type="submission" date="2018-03" db="EMBL/GenBank/DDBJ databases">
        <title>Draft genome sequence of Rohu Carp (Labeo rohita).</title>
        <authorList>
            <person name="Das P."/>
            <person name="Kushwaha B."/>
            <person name="Joshi C.G."/>
            <person name="Kumar D."/>
            <person name="Nagpure N.S."/>
            <person name="Sahoo L."/>
            <person name="Das S.P."/>
            <person name="Bit A."/>
            <person name="Patnaik S."/>
            <person name="Meher P.K."/>
            <person name="Jayasankar P."/>
            <person name="Koringa P.G."/>
            <person name="Patel N.V."/>
            <person name="Hinsu A.T."/>
            <person name="Kumar R."/>
            <person name="Pandey M."/>
            <person name="Agarwal S."/>
            <person name="Srivastava S."/>
            <person name="Singh M."/>
            <person name="Iquebal M.A."/>
            <person name="Jaiswal S."/>
            <person name="Angadi U.B."/>
            <person name="Kumar N."/>
            <person name="Raza M."/>
            <person name="Shah T.M."/>
            <person name="Rai A."/>
            <person name="Jena J.K."/>
        </authorList>
    </citation>
    <scope>NUCLEOTIDE SEQUENCE [LARGE SCALE GENOMIC DNA]</scope>
    <source>
        <strain evidence="4">DASCIFA01</strain>
        <tissue evidence="4">Testis</tissue>
    </source>
</reference>
<dbReference type="Pfam" id="PF07679">
    <property type="entry name" value="I-set"/>
    <property type="match status" value="1"/>
</dbReference>
<dbReference type="GO" id="GO:0070593">
    <property type="term" value="P:dendrite self-avoidance"/>
    <property type="evidence" value="ECO:0007669"/>
    <property type="project" value="TreeGrafter"/>
</dbReference>